<organism evidence="2 3">
    <name type="scientific">Tanacetum coccineum</name>
    <dbReference type="NCBI Taxonomy" id="301880"/>
    <lineage>
        <taxon>Eukaryota</taxon>
        <taxon>Viridiplantae</taxon>
        <taxon>Streptophyta</taxon>
        <taxon>Embryophyta</taxon>
        <taxon>Tracheophyta</taxon>
        <taxon>Spermatophyta</taxon>
        <taxon>Magnoliopsida</taxon>
        <taxon>eudicotyledons</taxon>
        <taxon>Gunneridae</taxon>
        <taxon>Pentapetalae</taxon>
        <taxon>asterids</taxon>
        <taxon>campanulids</taxon>
        <taxon>Asterales</taxon>
        <taxon>Asteraceae</taxon>
        <taxon>Asteroideae</taxon>
        <taxon>Anthemideae</taxon>
        <taxon>Anthemidinae</taxon>
        <taxon>Tanacetum</taxon>
    </lineage>
</organism>
<protein>
    <submittedName>
        <fullName evidence="2">Uncharacterized protein</fullName>
    </submittedName>
</protein>
<keyword evidence="1" id="KW-0812">Transmembrane</keyword>
<keyword evidence="1" id="KW-1133">Transmembrane helix</keyword>
<dbReference type="EMBL" id="BQNB010008664">
    <property type="protein sequence ID" value="GJS52564.1"/>
    <property type="molecule type" value="Genomic_DNA"/>
</dbReference>
<accession>A0ABQ4WI72</accession>
<reference evidence="2" key="2">
    <citation type="submission" date="2022-01" db="EMBL/GenBank/DDBJ databases">
        <authorList>
            <person name="Yamashiro T."/>
            <person name="Shiraishi A."/>
            <person name="Satake H."/>
            <person name="Nakayama K."/>
        </authorList>
    </citation>
    <scope>NUCLEOTIDE SEQUENCE</scope>
</reference>
<evidence type="ECO:0000313" key="3">
    <source>
        <dbReference type="Proteomes" id="UP001151760"/>
    </source>
</evidence>
<keyword evidence="1" id="KW-0472">Membrane</keyword>
<feature type="transmembrane region" description="Helical" evidence="1">
    <location>
        <begin position="203"/>
        <end position="224"/>
    </location>
</feature>
<evidence type="ECO:0000256" key="1">
    <source>
        <dbReference type="SAM" id="Phobius"/>
    </source>
</evidence>
<gene>
    <name evidence="2" type="ORF">Tco_0625926</name>
</gene>
<proteinExistence type="predicted"/>
<comment type="caution">
    <text evidence="2">The sequence shown here is derived from an EMBL/GenBank/DDBJ whole genome shotgun (WGS) entry which is preliminary data.</text>
</comment>
<evidence type="ECO:0000313" key="2">
    <source>
        <dbReference type="EMBL" id="GJS52564.1"/>
    </source>
</evidence>
<reference evidence="2" key="1">
    <citation type="journal article" date="2022" name="Int. J. Mol. Sci.">
        <title>Draft Genome of Tanacetum Coccineum: Genomic Comparison of Closely Related Tanacetum-Family Plants.</title>
        <authorList>
            <person name="Yamashiro T."/>
            <person name="Shiraishi A."/>
            <person name="Nakayama K."/>
            <person name="Satake H."/>
        </authorList>
    </citation>
    <scope>NUCLEOTIDE SEQUENCE</scope>
</reference>
<name>A0ABQ4WI72_9ASTR</name>
<dbReference type="Proteomes" id="UP001151760">
    <property type="component" value="Unassembled WGS sequence"/>
</dbReference>
<keyword evidence="3" id="KW-1185">Reference proteome</keyword>
<sequence length="377" mass="42213">MLRYGSVRKSVLLCPNPEFRLDYRSESDLTLSLLLLEVLPLPSRSIFDSLEMRCVSVFGLEYLVSPLPSPVIPLCLRLLDVYSGSRYFLHESGISVHSLLIDGFEEQILKRPVLHSHWWIMGMCVGMSNDCDSVTIHVLDFAPLRAHSESIPSSAGCRHVNIASASGARGVGPQSKSVLSIVVACRASPDSLSMVLSDLYRGLTIGCTAAVVCWEVLVAFLMVVRIRDYLICADPSHYVISWHHQIFIRNASSDSSSNTNCQSILHQIYRVLLRGAISQGRRSMTSVLLYTNVRGDHREASLKDDVIVRGLEGLMLRVVVEGAIYRELEIETGRVRAGRAAVGLHMRIRDLGSEVSIFTLRLSIRSMHYRLLWEFRE</sequence>